<accession>A0A227KQY3</accession>
<dbReference type="GeneID" id="78363070"/>
<name>A0A227KQY3_9BURK</name>
<evidence type="ECO:0008006" key="3">
    <source>
        <dbReference type="Google" id="ProtNLM"/>
    </source>
</evidence>
<gene>
    <name evidence="1" type="ORF">ADH67_00845</name>
</gene>
<comment type="caution">
    <text evidence="1">The sequence shown here is derived from an EMBL/GenBank/DDBJ whole genome shotgun (WGS) entry which is preliminary data.</text>
</comment>
<protein>
    <recommendedName>
        <fullName evidence="3">HTH cro/C1-type domain-containing protein</fullName>
    </recommendedName>
</protein>
<sequence length="143" mass="16180">MCNFNFACHFVKVEDGTEIIKCRDIPELLSWPADGETKEDWARYAVQDCISFMMKDGIKVPYATPAKKGEFVVELTPTEEAKILLHNEMVDANIGRSSLAEKTGFSLSEITRLLNLKHRTKIDTLEQALKSLGKRFNLTVQSL</sequence>
<dbReference type="RefSeq" id="WP_066590771.1">
    <property type="nucleotide sequence ID" value="NZ_CP065313.1"/>
</dbReference>
<dbReference type="GO" id="GO:0003677">
    <property type="term" value="F:DNA binding"/>
    <property type="evidence" value="ECO:0007669"/>
    <property type="project" value="InterPro"/>
</dbReference>
<dbReference type="AlphaFoldDB" id="A0A227KQY3"/>
<dbReference type="EMBL" id="NHMP01000001">
    <property type="protein sequence ID" value="OXE50882.1"/>
    <property type="molecule type" value="Genomic_DNA"/>
</dbReference>
<organism evidence="1 2">
    <name type="scientific">Turicimonas muris</name>
    <dbReference type="NCBI Taxonomy" id="1796652"/>
    <lineage>
        <taxon>Bacteria</taxon>
        <taxon>Pseudomonadati</taxon>
        <taxon>Pseudomonadota</taxon>
        <taxon>Betaproteobacteria</taxon>
        <taxon>Burkholderiales</taxon>
        <taxon>Sutterellaceae</taxon>
        <taxon>Turicimonas</taxon>
    </lineage>
</organism>
<keyword evidence="2" id="KW-1185">Reference proteome</keyword>
<dbReference type="InterPro" id="IPR010982">
    <property type="entry name" value="Lambda_DNA-bd_dom_sf"/>
</dbReference>
<proteinExistence type="predicted"/>
<evidence type="ECO:0000313" key="2">
    <source>
        <dbReference type="Proteomes" id="UP000214610"/>
    </source>
</evidence>
<evidence type="ECO:0000313" key="1">
    <source>
        <dbReference type="EMBL" id="OXE50882.1"/>
    </source>
</evidence>
<reference evidence="2" key="1">
    <citation type="submission" date="2017-05" db="EMBL/GenBank/DDBJ databases">
        <title>Improved OligoMM genomes.</title>
        <authorList>
            <person name="Garzetti D."/>
        </authorList>
    </citation>
    <scope>NUCLEOTIDE SEQUENCE [LARGE SCALE GENOMIC DNA]</scope>
    <source>
        <strain evidence="2">YL45</strain>
    </source>
</reference>
<dbReference type="Proteomes" id="UP000214610">
    <property type="component" value="Unassembled WGS sequence"/>
</dbReference>
<dbReference type="SUPFAM" id="SSF47413">
    <property type="entry name" value="lambda repressor-like DNA-binding domains"/>
    <property type="match status" value="1"/>
</dbReference>